<dbReference type="SMART" id="SM00421">
    <property type="entry name" value="HTH_LUXR"/>
    <property type="match status" value="1"/>
</dbReference>
<sequence>MSTSASMEILAQKYIPYAKMLAKIGNNAVFIVDKNEHFYFISDKFKLFGYDDIPKNDSSEMQDYPLKRRIHPDDLAMKELIDEKIYEFLSSLPKEEQVQYKYIYDYRGMATDGTYGRVTNEMQLLEVTDDNYLALGIIEIAPDQSENLPVRVQMKHCITGEIIPIKIEEEDAFALTPREKEILTLASQGFSSKEIAEKLFISTYTVNRHRQNIREKFNAESLIEAINIARKKGVL</sequence>
<organism evidence="5 6">
    <name type="scientific">Capnocytophaga endodontalis</name>
    <dbReference type="NCBI Taxonomy" id="2708117"/>
    <lineage>
        <taxon>Bacteria</taxon>
        <taxon>Pseudomonadati</taxon>
        <taxon>Bacteroidota</taxon>
        <taxon>Flavobacteriia</taxon>
        <taxon>Flavobacteriales</taxon>
        <taxon>Flavobacteriaceae</taxon>
        <taxon>Capnocytophaga</taxon>
    </lineage>
</organism>
<dbReference type="PROSITE" id="PS00622">
    <property type="entry name" value="HTH_LUXR_1"/>
    <property type="match status" value="1"/>
</dbReference>
<dbReference type="SUPFAM" id="SSF46894">
    <property type="entry name" value="C-terminal effector domain of the bipartite response regulators"/>
    <property type="match status" value="1"/>
</dbReference>
<dbReference type="GO" id="GO:0006355">
    <property type="term" value="P:regulation of DNA-templated transcription"/>
    <property type="evidence" value="ECO:0007669"/>
    <property type="project" value="InterPro"/>
</dbReference>
<keyword evidence="1" id="KW-0805">Transcription regulation</keyword>
<dbReference type="CDD" id="cd06170">
    <property type="entry name" value="LuxR_C_like"/>
    <property type="match status" value="1"/>
</dbReference>
<protein>
    <submittedName>
        <fullName evidence="5">Helix-turn-helix transcriptional regulator</fullName>
    </submittedName>
</protein>
<evidence type="ECO:0000256" key="3">
    <source>
        <dbReference type="ARBA" id="ARBA00023163"/>
    </source>
</evidence>
<dbReference type="PANTHER" id="PTHR44688:SF16">
    <property type="entry name" value="DNA-BINDING TRANSCRIPTIONAL ACTIVATOR DEVR_DOSR"/>
    <property type="match status" value="1"/>
</dbReference>
<evidence type="ECO:0000256" key="2">
    <source>
        <dbReference type="ARBA" id="ARBA00023125"/>
    </source>
</evidence>
<name>A0A1Z4BLC4_9FLAO</name>
<dbReference type="InterPro" id="IPR036388">
    <property type="entry name" value="WH-like_DNA-bd_sf"/>
</dbReference>
<dbReference type="PANTHER" id="PTHR44688">
    <property type="entry name" value="DNA-BINDING TRANSCRIPTIONAL ACTIVATOR DEVR_DOSR"/>
    <property type="match status" value="1"/>
</dbReference>
<evidence type="ECO:0000313" key="5">
    <source>
        <dbReference type="EMBL" id="ASF42076.1"/>
    </source>
</evidence>
<dbReference type="PROSITE" id="PS50043">
    <property type="entry name" value="HTH_LUXR_2"/>
    <property type="match status" value="1"/>
</dbReference>
<dbReference type="AlphaFoldDB" id="A0A1Z4BLC4"/>
<proteinExistence type="predicted"/>
<dbReference type="InterPro" id="IPR016032">
    <property type="entry name" value="Sig_transdc_resp-reg_C-effctor"/>
</dbReference>
<dbReference type="Gene3D" id="3.30.450.20">
    <property type="entry name" value="PAS domain"/>
    <property type="match status" value="1"/>
</dbReference>
<evidence type="ECO:0000256" key="1">
    <source>
        <dbReference type="ARBA" id="ARBA00023015"/>
    </source>
</evidence>
<keyword evidence="2" id="KW-0238">DNA-binding</keyword>
<dbReference type="InterPro" id="IPR000792">
    <property type="entry name" value="Tscrpt_reg_LuxR_C"/>
</dbReference>
<keyword evidence="6" id="KW-1185">Reference proteome</keyword>
<accession>A0A1Z4BLC4</accession>
<reference evidence="6" key="1">
    <citation type="submission" date="2017-06" db="EMBL/GenBank/DDBJ databases">
        <title>Complete genome sequence of Capnocytophaga sp. KCOM 1579 (=ChDC OS43) isolated from a human refractory periapical abscess lesion.</title>
        <authorList>
            <person name="Kook J.-K."/>
            <person name="Park S.-N."/>
            <person name="Lim Y.K."/>
            <person name="Roh H."/>
        </authorList>
    </citation>
    <scope>NUCLEOTIDE SEQUENCE [LARGE SCALE GENOMIC DNA]</scope>
    <source>
        <strain evidence="6">ChDC OS43</strain>
    </source>
</reference>
<dbReference type="Proteomes" id="UP000197007">
    <property type="component" value="Chromosome"/>
</dbReference>
<dbReference type="RefSeq" id="WP_088593265.1">
    <property type="nucleotide sequence ID" value="NZ_CP022022.1"/>
</dbReference>
<keyword evidence="3" id="KW-0804">Transcription</keyword>
<dbReference type="GO" id="GO:0003677">
    <property type="term" value="F:DNA binding"/>
    <property type="evidence" value="ECO:0007669"/>
    <property type="project" value="UniProtKB-KW"/>
</dbReference>
<evidence type="ECO:0000259" key="4">
    <source>
        <dbReference type="PROSITE" id="PS50043"/>
    </source>
</evidence>
<dbReference type="Pfam" id="PF00196">
    <property type="entry name" value="GerE"/>
    <property type="match status" value="1"/>
</dbReference>
<dbReference type="PRINTS" id="PR00038">
    <property type="entry name" value="HTHLUXR"/>
</dbReference>
<evidence type="ECO:0000313" key="6">
    <source>
        <dbReference type="Proteomes" id="UP000197007"/>
    </source>
</evidence>
<gene>
    <name evidence="5" type="ORF">CBG49_02655</name>
</gene>
<dbReference type="KEGG" id="capn:CBG49_02655"/>
<feature type="domain" description="HTH luxR-type" evidence="4">
    <location>
        <begin position="168"/>
        <end position="233"/>
    </location>
</feature>
<dbReference type="EMBL" id="CP022022">
    <property type="protein sequence ID" value="ASF42076.1"/>
    <property type="molecule type" value="Genomic_DNA"/>
</dbReference>
<dbReference type="Gene3D" id="1.10.10.10">
    <property type="entry name" value="Winged helix-like DNA-binding domain superfamily/Winged helix DNA-binding domain"/>
    <property type="match status" value="1"/>
</dbReference>